<proteinExistence type="inferred from homology"/>
<feature type="transmembrane region" description="Helical" evidence="7">
    <location>
        <begin position="114"/>
        <end position="136"/>
    </location>
</feature>
<dbReference type="GO" id="GO:0022857">
    <property type="term" value="F:transmembrane transporter activity"/>
    <property type="evidence" value="ECO:0007669"/>
    <property type="project" value="InterPro"/>
</dbReference>
<feature type="transmembrane region" description="Helical" evidence="7">
    <location>
        <begin position="197"/>
        <end position="215"/>
    </location>
</feature>
<evidence type="ECO:0000313" key="10">
    <source>
        <dbReference type="Proteomes" id="UP000531594"/>
    </source>
</evidence>
<organism evidence="9 10">
    <name type="scientific">Bacillus benzoevorans</name>
    <dbReference type="NCBI Taxonomy" id="1456"/>
    <lineage>
        <taxon>Bacteria</taxon>
        <taxon>Bacillati</taxon>
        <taxon>Bacillota</taxon>
        <taxon>Bacilli</taxon>
        <taxon>Bacillales</taxon>
        <taxon>Bacillaceae</taxon>
        <taxon>Bacillus</taxon>
    </lineage>
</organism>
<protein>
    <submittedName>
        <fullName evidence="9">Uncharacterized membrane protein YjjP (DUF1212 family)</fullName>
    </submittedName>
</protein>
<dbReference type="EMBL" id="JACHGK010000006">
    <property type="protein sequence ID" value="MBB6445498.1"/>
    <property type="molecule type" value="Genomic_DNA"/>
</dbReference>
<dbReference type="Pfam" id="PF06738">
    <property type="entry name" value="ThrE"/>
    <property type="match status" value="1"/>
</dbReference>
<keyword evidence="5 7" id="KW-0472">Membrane</keyword>
<dbReference type="InterPro" id="IPR050539">
    <property type="entry name" value="ThrE_Dicarb/AminoAcid_Exp"/>
</dbReference>
<evidence type="ECO:0000256" key="1">
    <source>
        <dbReference type="ARBA" id="ARBA00004651"/>
    </source>
</evidence>
<dbReference type="PANTHER" id="PTHR34390:SF2">
    <property type="entry name" value="SUCCINATE TRANSPORTER SUBUNIT YJJP-RELATED"/>
    <property type="match status" value="1"/>
</dbReference>
<evidence type="ECO:0000256" key="5">
    <source>
        <dbReference type="ARBA" id="ARBA00023136"/>
    </source>
</evidence>
<evidence type="ECO:0000256" key="3">
    <source>
        <dbReference type="ARBA" id="ARBA00022692"/>
    </source>
</evidence>
<evidence type="ECO:0000256" key="4">
    <source>
        <dbReference type="ARBA" id="ARBA00022989"/>
    </source>
</evidence>
<keyword evidence="3 7" id="KW-0812">Transmembrane</keyword>
<gene>
    <name evidence="9" type="ORF">HNR53_002117</name>
</gene>
<evidence type="ECO:0000256" key="7">
    <source>
        <dbReference type="SAM" id="Phobius"/>
    </source>
</evidence>
<dbReference type="AlphaFoldDB" id="A0A7X0LVD1"/>
<comment type="subcellular location">
    <subcellularLocation>
        <location evidence="1">Cell membrane</location>
        <topology evidence="1">Multi-pass membrane protein</topology>
    </subcellularLocation>
</comment>
<sequence length="252" mass="27138">MNPKNNYTYKVVQVCLLAGEMMLKSGAGTSRVEDTMKRIAASYGILDAHSFVMPTGIIFSIDGEIPTKLVRVEERTTDLLKITTVNSISRKMSAGELTVEEALDALREVEKSSWMYPVWIQIIAAALVSGCFLIMFKGSFGDFIPAMIAGGAGLAVYNYVHNLVKVRFFSEFTASFVIGIIAMLAVRFGIGSGMDKIIIGSVMPLVPGLLITNAVRDLISGHLISGLSKGAEATLTSLSIGTGIAIVFIFFH</sequence>
<evidence type="ECO:0000259" key="8">
    <source>
        <dbReference type="Pfam" id="PF06738"/>
    </source>
</evidence>
<comment type="similarity">
    <text evidence="6">Belongs to the ThrE exporter (TC 2.A.79) family.</text>
</comment>
<dbReference type="InterPro" id="IPR010619">
    <property type="entry name" value="ThrE-like_N"/>
</dbReference>
<dbReference type="GO" id="GO:0015744">
    <property type="term" value="P:succinate transport"/>
    <property type="evidence" value="ECO:0007669"/>
    <property type="project" value="TreeGrafter"/>
</dbReference>
<dbReference type="PANTHER" id="PTHR34390">
    <property type="entry name" value="UPF0442 PROTEIN YJJB-RELATED"/>
    <property type="match status" value="1"/>
</dbReference>
<evidence type="ECO:0000313" key="9">
    <source>
        <dbReference type="EMBL" id="MBB6445498.1"/>
    </source>
</evidence>
<dbReference type="GO" id="GO:0005886">
    <property type="term" value="C:plasma membrane"/>
    <property type="evidence" value="ECO:0007669"/>
    <property type="project" value="UniProtKB-SubCell"/>
</dbReference>
<feature type="transmembrane region" description="Helical" evidence="7">
    <location>
        <begin position="235"/>
        <end position="251"/>
    </location>
</feature>
<reference evidence="9 10" key="1">
    <citation type="submission" date="2020-08" db="EMBL/GenBank/DDBJ databases">
        <title>Genomic Encyclopedia of Type Strains, Phase IV (KMG-IV): sequencing the most valuable type-strain genomes for metagenomic binning, comparative biology and taxonomic classification.</title>
        <authorList>
            <person name="Goeker M."/>
        </authorList>
    </citation>
    <scope>NUCLEOTIDE SEQUENCE [LARGE SCALE GENOMIC DNA]</scope>
    <source>
        <strain evidence="9 10">DSM 5391</strain>
    </source>
</reference>
<feature type="transmembrane region" description="Helical" evidence="7">
    <location>
        <begin position="172"/>
        <end position="190"/>
    </location>
</feature>
<evidence type="ECO:0000256" key="2">
    <source>
        <dbReference type="ARBA" id="ARBA00022475"/>
    </source>
</evidence>
<feature type="domain" description="Threonine/serine exporter-like N-terminal" evidence="8">
    <location>
        <begin position="14"/>
        <end position="249"/>
    </location>
</feature>
<keyword evidence="4 7" id="KW-1133">Transmembrane helix</keyword>
<accession>A0A7X0LVD1</accession>
<keyword evidence="2" id="KW-1003">Cell membrane</keyword>
<evidence type="ECO:0000256" key="6">
    <source>
        <dbReference type="ARBA" id="ARBA00034125"/>
    </source>
</evidence>
<comment type="caution">
    <text evidence="9">The sequence shown here is derived from an EMBL/GenBank/DDBJ whole genome shotgun (WGS) entry which is preliminary data.</text>
</comment>
<feature type="transmembrane region" description="Helical" evidence="7">
    <location>
        <begin position="143"/>
        <end position="160"/>
    </location>
</feature>
<keyword evidence="10" id="KW-1185">Reference proteome</keyword>
<name>A0A7X0LVD1_9BACI</name>
<dbReference type="Proteomes" id="UP000531594">
    <property type="component" value="Unassembled WGS sequence"/>
</dbReference>